<dbReference type="EMBL" id="LWMS01000012">
    <property type="protein sequence ID" value="PWL08552.1"/>
    <property type="molecule type" value="Genomic_DNA"/>
</dbReference>
<evidence type="ECO:0000259" key="1">
    <source>
        <dbReference type="SMART" id="SM00460"/>
    </source>
</evidence>
<name>A0A2V2BKT6_9EURY</name>
<gene>
    <name evidence="2" type="ORF">MSCUN_05300</name>
</gene>
<dbReference type="AlphaFoldDB" id="A0A2V2BKT6"/>
<dbReference type="Proteomes" id="UP000246004">
    <property type="component" value="Unassembled WGS sequence"/>
</dbReference>
<protein>
    <submittedName>
        <fullName evidence="2">Transglutaminase-like superfamily protein</fullName>
    </submittedName>
</protein>
<dbReference type="PANTHER" id="PTHR33490:SF3">
    <property type="entry name" value="CONSERVED INTEGRAL MEMBRANE PROTEIN"/>
    <property type="match status" value="1"/>
</dbReference>
<dbReference type="SUPFAM" id="SSF54001">
    <property type="entry name" value="Cysteine proteinases"/>
    <property type="match status" value="1"/>
</dbReference>
<comment type="caution">
    <text evidence="2">The sequence shown here is derived from an EMBL/GenBank/DDBJ whole genome shotgun (WGS) entry which is preliminary data.</text>
</comment>
<dbReference type="InterPro" id="IPR013783">
    <property type="entry name" value="Ig-like_fold"/>
</dbReference>
<accession>A0A2V2BKT6</accession>
<dbReference type="Pfam" id="PF09373">
    <property type="entry name" value="PMBR"/>
    <property type="match status" value="1"/>
</dbReference>
<dbReference type="InterPro" id="IPR038765">
    <property type="entry name" value="Papain-like_cys_pep_sf"/>
</dbReference>
<dbReference type="Pfam" id="PF01841">
    <property type="entry name" value="Transglut_core"/>
    <property type="match status" value="1"/>
</dbReference>
<evidence type="ECO:0000313" key="3">
    <source>
        <dbReference type="Proteomes" id="UP000246004"/>
    </source>
</evidence>
<dbReference type="Gene3D" id="2.60.40.10">
    <property type="entry name" value="Immunoglobulins"/>
    <property type="match status" value="1"/>
</dbReference>
<evidence type="ECO:0000313" key="2">
    <source>
        <dbReference type="EMBL" id="PWL08552.1"/>
    </source>
</evidence>
<dbReference type="InterPro" id="IPR008964">
    <property type="entry name" value="Invasin/intimin_cell_adhesion"/>
</dbReference>
<dbReference type="PANTHER" id="PTHR33490">
    <property type="entry name" value="BLR5614 PROTEIN-RELATED"/>
    <property type="match status" value="1"/>
</dbReference>
<sequence>MVYYGGGKIKGHLILIFLITLFVGIMSVSATDTSNSTLSLDEQSVHSMDNTLIKSTTNTQSDNSKNVMSDQANVKEKSVKYNDNVNIESEKIESNQINLTQKTTNTLTSNTKTQTTKTPKTSTKENVKINLSPVTVKNNKTIKINATFKTESGKPLNQVNSVLKINNQTHAYATITNGVAQYTVNVGNWQAKDYNILVKVGETSTTLESEKTSTLTVVKRNYDITLPNYTTKVNSTIKITATIKDEDGNLVHNSPVSFKINGKQLADARVVNGVVSCSFKPSLSYAGVNTILIKVGDNSYYNFGSISSKLTVTTTSHISSDDLVFVKKGNQVTLIATIRDAKGTLLKDGKVAFKVNGKTVDTVKVVNGVAKVTYNNSKALSHEINNITIKYSGNGYTSESNKTTYLRVLSSTNKYTYDQVLTKANDTKNFIEKNGRLPNFVTIGNDQLSPTDFFYLLCQVYAQNSSFSMGNFKQLVQSSTNCNNEKIYKEDYIALAKVCVASYAKNGRPQYNLTINGKSMNFADAFYFYTRAVAYIKNHGMCSLYGTVIALTNSSSGSSTSTTGNGSIFNTPPAGYDSYLQKTNYAQVNSSIIKTATKAAISGVKGVYNQAVAIFNYVRDRTSYSGYYNTRYGAEGTYTRGYGNCCDMANLIVAMMRTAGIPARYNHATCTFSSGLVTGHVWAQVYVNGQWYICDATSKRNSFGVIRNWYKCGTIKTYTQLPF</sequence>
<dbReference type="SMART" id="SM00460">
    <property type="entry name" value="TGc"/>
    <property type="match status" value="1"/>
</dbReference>
<reference evidence="2 3" key="1">
    <citation type="submission" date="2016-04" db="EMBL/GenBank/DDBJ databases">
        <title>Genome sequence of Methanosphaera cuniculi DSM 4103.</title>
        <authorList>
            <person name="Poehlein A."/>
            <person name="Seedorf H."/>
            <person name="Daniel R."/>
        </authorList>
    </citation>
    <scope>NUCLEOTIDE SEQUENCE [LARGE SCALE GENOMIC DNA]</scope>
    <source>
        <strain evidence="2 3">DSM 4103</strain>
    </source>
</reference>
<dbReference type="SUPFAM" id="SSF49373">
    <property type="entry name" value="Invasin/intimin cell-adhesion fragments"/>
    <property type="match status" value="1"/>
</dbReference>
<dbReference type="InterPro" id="IPR002931">
    <property type="entry name" value="Transglutaminase-like"/>
</dbReference>
<feature type="domain" description="Transglutaminase-like" evidence="1">
    <location>
        <begin position="637"/>
        <end position="698"/>
    </location>
</feature>
<dbReference type="InterPro" id="IPR018975">
    <property type="entry name" value="Pseudomurein-binding_repeat"/>
</dbReference>
<organism evidence="2 3">
    <name type="scientific">Methanosphaera cuniculi</name>
    <dbReference type="NCBI Taxonomy" id="1077256"/>
    <lineage>
        <taxon>Archaea</taxon>
        <taxon>Methanobacteriati</taxon>
        <taxon>Methanobacteriota</taxon>
        <taxon>Methanomada group</taxon>
        <taxon>Methanobacteria</taxon>
        <taxon>Methanobacteriales</taxon>
        <taxon>Methanobacteriaceae</taxon>
        <taxon>Methanosphaera</taxon>
    </lineage>
</organism>
<proteinExistence type="predicted"/>
<dbReference type="Gene3D" id="3.10.620.30">
    <property type="match status" value="1"/>
</dbReference>